<dbReference type="RefSeq" id="WP_025789158.1">
    <property type="nucleotide sequence ID" value="NZ_CP033139.1"/>
</dbReference>
<dbReference type="Proteomes" id="UP000272136">
    <property type="component" value="Plasmid pVOWZ1"/>
</dbReference>
<evidence type="ECO:0000313" key="1">
    <source>
        <dbReference type="EMBL" id="AYO18524.1"/>
    </source>
</evidence>
<proteinExistence type="predicted"/>
<name>A0ABM6ZS55_9VIBR</name>
<sequence length="103" mass="12308">MSDDKKIEFSQSDVLNALLHQRGFEGNREQHFATQESVDNLKESVREFKANTNQRFEQVDKRFEQVGKRFDKLESKLDRLHWLIISLSLTLFFKEQILSLFMQ</sequence>
<dbReference type="Gene3D" id="3.90.20.10">
    <property type="match status" value="1"/>
</dbReference>
<keyword evidence="1" id="KW-0614">Plasmid</keyword>
<organism evidence="1 2">
    <name type="scientific">Vibrio owensii</name>
    <dbReference type="NCBI Taxonomy" id="696485"/>
    <lineage>
        <taxon>Bacteria</taxon>
        <taxon>Pseudomonadati</taxon>
        <taxon>Pseudomonadota</taxon>
        <taxon>Gammaproteobacteria</taxon>
        <taxon>Vibrionales</taxon>
        <taxon>Vibrionaceae</taxon>
        <taxon>Vibrio</taxon>
    </lineage>
</organism>
<evidence type="ECO:0000313" key="2">
    <source>
        <dbReference type="Proteomes" id="UP000272136"/>
    </source>
</evidence>
<gene>
    <name evidence="1" type="ORF">D0812_29310</name>
</gene>
<dbReference type="EMBL" id="CP033139">
    <property type="protein sequence ID" value="AYO18524.1"/>
    <property type="molecule type" value="Genomic_DNA"/>
</dbReference>
<evidence type="ECO:0008006" key="3">
    <source>
        <dbReference type="Google" id="ProtNLM"/>
    </source>
</evidence>
<geneLocation type="plasmid" evidence="2">
    <name>pvowz1</name>
</geneLocation>
<reference evidence="1 2" key="1">
    <citation type="submission" date="2018-10" db="EMBL/GenBank/DDBJ databases">
        <title>Whole Genome of Vibrio owensii strain 170502, isolated from Acute Hepatopancreatic Necrosis Disease (AHPND) shrimp.</title>
        <authorList>
            <person name="Yan M."/>
            <person name="Wang X."/>
            <person name="Wang Y."/>
        </authorList>
    </citation>
    <scope>NUCLEOTIDE SEQUENCE [LARGE SCALE GENOMIC DNA]</scope>
    <source>
        <strain evidence="1 2">1700302</strain>
        <plasmid evidence="2">pvowz1</plasmid>
    </source>
</reference>
<dbReference type="SUPFAM" id="SSF58064">
    <property type="entry name" value="Influenza hemagglutinin (stalk)"/>
    <property type="match status" value="1"/>
</dbReference>
<accession>A0ABM6ZS55</accession>
<protein>
    <recommendedName>
        <fullName evidence="3">DUF1640 domain-containing protein</fullName>
    </recommendedName>
</protein>
<keyword evidence="2" id="KW-1185">Reference proteome</keyword>